<dbReference type="Proteomes" id="UP001597327">
    <property type="component" value="Unassembled WGS sequence"/>
</dbReference>
<organism evidence="2 3">
    <name type="scientific">Roseibium aestuarii</name>
    <dbReference type="NCBI Taxonomy" id="2600299"/>
    <lineage>
        <taxon>Bacteria</taxon>
        <taxon>Pseudomonadati</taxon>
        <taxon>Pseudomonadota</taxon>
        <taxon>Alphaproteobacteria</taxon>
        <taxon>Hyphomicrobiales</taxon>
        <taxon>Stappiaceae</taxon>
        <taxon>Roseibium</taxon>
    </lineage>
</organism>
<dbReference type="RefSeq" id="WP_149891067.1">
    <property type="nucleotide sequence ID" value="NZ_JBHUFA010000001.1"/>
</dbReference>
<keyword evidence="3" id="KW-1185">Reference proteome</keyword>
<protein>
    <submittedName>
        <fullName evidence="2">Helix-turn-helix transcriptional regulator</fullName>
    </submittedName>
</protein>
<evidence type="ECO:0000313" key="3">
    <source>
        <dbReference type="Proteomes" id="UP001597327"/>
    </source>
</evidence>
<proteinExistence type="predicted"/>
<comment type="caution">
    <text evidence="2">The sequence shown here is derived from an EMBL/GenBank/DDBJ whole genome shotgun (WGS) entry which is preliminary data.</text>
</comment>
<name>A0ABW4JY12_9HYPH</name>
<dbReference type="InterPro" id="IPR000792">
    <property type="entry name" value="Tscrpt_reg_LuxR_C"/>
</dbReference>
<evidence type="ECO:0000259" key="1">
    <source>
        <dbReference type="SMART" id="SM00421"/>
    </source>
</evidence>
<dbReference type="InterPro" id="IPR036388">
    <property type="entry name" value="WH-like_DNA-bd_sf"/>
</dbReference>
<feature type="domain" description="HTH luxR-type" evidence="1">
    <location>
        <begin position="318"/>
        <end position="375"/>
    </location>
</feature>
<dbReference type="SMART" id="SM00421">
    <property type="entry name" value="HTH_LUXR"/>
    <property type="match status" value="1"/>
</dbReference>
<gene>
    <name evidence="2" type="ORF">ACFSC7_06530</name>
</gene>
<dbReference type="InterPro" id="IPR016032">
    <property type="entry name" value="Sig_transdc_resp-reg_C-effctor"/>
</dbReference>
<dbReference type="Gene3D" id="1.10.10.10">
    <property type="entry name" value="Winged helix-like DNA-binding domain superfamily/Winged helix DNA-binding domain"/>
    <property type="match status" value="1"/>
</dbReference>
<accession>A0ABW4JY12</accession>
<reference evidence="3" key="1">
    <citation type="journal article" date="2019" name="Int. J. Syst. Evol. Microbiol.">
        <title>The Global Catalogue of Microorganisms (GCM) 10K type strain sequencing project: providing services to taxonomists for standard genome sequencing and annotation.</title>
        <authorList>
            <consortium name="The Broad Institute Genomics Platform"/>
            <consortium name="The Broad Institute Genome Sequencing Center for Infectious Disease"/>
            <person name="Wu L."/>
            <person name="Ma J."/>
        </authorList>
    </citation>
    <scope>NUCLEOTIDE SEQUENCE [LARGE SCALE GENOMIC DNA]</scope>
    <source>
        <strain evidence="3">JCM 3369</strain>
    </source>
</reference>
<evidence type="ECO:0000313" key="2">
    <source>
        <dbReference type="EMBL" id="MFD1695165.1"/>
    </source>
</evidence>
<sequence>MSGSTRQPDYRLLERIHECVEAPSAWNDVSEALGRDLGGRVLLIEFGPDHKPSGVHADINEVNCLVYWLNGLQVEGGNALHFLLDHADVHYPYWKATEVSSSRPPVDALEDWATRSLLITPVFKSQEKVILLAAIWEAPETDTLTFDSALTRLRPYARALSRSLTVCDKLHAATRDLAAYRSMLTHQKHAAILVDETLRILVTTPAATALLQKGDLFRSDNGELAAVHPSLEPPLASLKRFLAGIRRPLSRKLLMAAVTDPEKSILLSQPEEGYFHVHMQGIVEEERKAAPGTGNYILVEIRSSSSIEPQIREFLQTRFGLSQSEARLAHDLSVSASLSATLDNLSITRNTAKTHLRRIYEKTDTQSQLELARLLHRLGGLF</sequence>
<dbReference type="EMBL" id="JBHUFA010000001">
    <property type="protein sequence ID" value="MFD1695165.1"/>
    <property type="molecule type" value="Genomic_DNA"/>
</dbReference>
<dbReference type="SUPFAM" id="SSF46894">
    <property type="entry name" value="C-terminal effector domain of the bipartite response regulators"/>
    <property type="match status" value="1"/>
</dbReference>